<evidence type="ECO:0000256" key="3">
    <source>
        <dbReference type="ARBA" id="ARBA00022448"/>
    </source>
</evidence>
<evidence type="ECO:0000256" key="7">
    <source>
        <dbReference type="ARBA" id="ARBA00023053"/>
    </source>
</evidence>
<protein>
    <submittedName>
        <fullName evidence="14">Uncharacterized protein</fullName>
    </submittedName>
</protein>
<dbReference type="PANTHER" id="PTHR11690:SF300">
    <property type="entry name" value="PICKPOCKET PROTEIN 19"/>
    <property type="match status" value="1"/>
</dbReference>
<keyword evidence="8 12" id="KW-0406">Ion transport</keyword>
<dbReference type="PRINTS" id="PR01078">
    <property type="entry name" value="AMINACHANNEL"/>
</dbReference>
<keyword evidence="15" id="KW-1185">Reference proteome</keyword>
<evidence type="ECO:0000256" key="4">
    <source>
        <dbReference type="ARBA" id="ARBA00022461"/>
    </source>
</evidence>
<comment type="subcellular location">
    <subcellularLocation>
        <location evidence="1">Membrane</location>
        <topology evidence="1">Multi-pass membrane protein</topology>
    </subcellularLocation>
</comment>
<dbReference type="PANTHER" id="PTHR11690">
    <property type="entry name" value="AMILORIDE-SENSITIVE SODIUM CHANNEL-RELATED"/>
    <property type="match status" value="1"/>
</dbReference>
<name>A0A8J2RKB6_9CRUS</name>
<keyword evidence="3 12" id="KW-0813">Transport</keyword>
<dbReference type="Gene3D" id="1.10.287.770">
    <property type="entry name" value="YojJ-like"/>
    <property type="match status" value="1"/>
</dbReference>
<comment type="caution">
    <text evidence="14">The sequence shown here is derived from an EMBL/GenBank/DDBJ whole genome shotgun (WGS) entry which is preliminary data.</text>
</comment>
<dbReference type="GO" id="GO:0005886">
    <property type="term" value="C:plasma membrane"/>
    <property type="evidence" value="ECO:0007669"/>
    <property type="project" value="TreeGrafter"/>
</dbReference>
<dbReference type="EMBL" id="CAKKLH010000157">
    <property type="protein sequence ID" value="CAH0104796.1"/>
    <property type="molecule type" value="Genomic_DNA"/>
</dbReference>
<dbReference type="GO" id="GO:0015280">
    <property type="term" value="F:ligand-gated sodium channel activity"/>
    <property type="evidence" value="ECO:0007669"/>
    <property type="project" value="TreeGrafter"/>
</dbReference>
<proteinExistence type="inferred from homology"/>
<evidence type="ECO:0000256" key="9">
    <source>
        <dbReference type="ARBA" id="ARBA00023136"/>
    </source>
</evidence>
<keyword evidence="9 13" id="KW-0472">Membrane</keyword>
<evidence type="ECO:0000256" key="5">
    <source>
        <dbReference type="ARBA" id="ARBA00022692"/>
    </source>
</evidence>
<reference evidence="14" key="1">
    <citation type="submission" date="2021-11" db="EMBL/GenBank/DDBJ databases">
        <authorList>
            <person name="Schell T."/>
        </authorList>
    </citation>
    <scope>NUCLEOTIDE SEQUENCE</scope>
    <source>
        <strain evidence="14">M5</strain>
    </source>
</reference>
<evidence type="ECO:0000256" key="6">
    <source>
        <dbReference type="ARBA" id="ARBA00022989"/>
    </source>
</evidence>
<organism evidence="14 15">
    <name type="scientific">Daphnia galeata</name>
    <dbReference type="NCBI Taxonomy" id="27404"/>
    <lineage>
        <taxon>Eukaryota</taxon>
        <taxon>Metazoa</taxon>
        <taxon>Ecdysozoa</taxon>
        <taxon>Arthropoda</taxon>
        <taxon>Crustacea</taxon>
        <taxon>Branchiopoda</taxon>
        <taxon>Diplostraca</taxon>
        <taxon>Cladocera</taxon>
        <taxon>Anomopoda</taxon>
        <taxon>Daphniidae</taxon>
        <taxon>Daphnia</taxon>
    </lineage>
</organism>
<gene>
    <name evidence="14" type="ORF">DGAL_LOCUS7724</name>
</gene>
<keyword evidence="10 12" id="KW-0739">Sodium transport</keyword>
<keyword evidence="7" id="KW-0915">Sodium</keyword>
<keyword evidence="11 12" id="KW-0407">Ion channel</keyword>
<evidence type="ECO:0000256" key="2">
    <source>
        <dbReference type="ARBA" id="ARBA00007193"/>
    </source>
</evidence>
<evidence type="ECO:0000313" key="15">
    <source>
        <dbReference type="Proteomes" id="UP000789390"/>
    </source>
</evidence>
<sequence length="381" mass="44189">MTCLSLVIIHGAGLIHRFNSFPTRVQLDVSYRQGIPLPAVTICPLHRFDVDRLKNLWLQTMGSIDTPLNSTEQYYQLADIIPIEELWSKIAYWDTEALFPMCYVGRGNHCKSVGIFQTVWTPSGTCFTYTSNLSTLSGHFNGLYLRLNISHKLNESKDFHQWKVSIHEVGVSPWLTSSQNYMEISSHYKNFPNRSRGGTYKSQYMYTRLRPKEFIRVNHQYQPCQSNSDAWSQSSCEMKCVEQAVISVTSCRLPYMVASSKLVPYCNRSFSVRQTEALVVQLTSENRNKLQCNCVETCTKIVYTYESESYNSDVDYNRIKIFYETALWVTVREMFSYSWIKLMCDTGNIFCLLLGVSVLSFFEMFVFFYDKMTISLCSIYQ</sequence>
<dbReference type="InterPro" id="IPR001873">
    <property type="entry name" value="ENaC"/>
</dbReference>
<evidence type="ECO:0000256" key="8">
    <source>
        <dbReference type="ARBA" id="ARBA00023065"/>
    </source>
</evidence>
<dbReference type="Proteomes" id="UP000789390">
    <property type="component" value="Unassembled WGS sequence"/>
</dbReference>
<dbReference type="Pfam" id="PF00858">
    <property type="entry name" value="ASC"/>
    <property type="match status" value="1"/>
</dbReference>
<evidence type="ECO:0000256" key="12">
    <source>
        <dbReference type="RuleBase" id="RU000679"/>
    </source>
</evidence>
<feature type="transmembrane region" description="Helical" evidence="13">
    <location>
        <begin position="347"/>
        <end position="369"/>
    </location>
</feature>
<accession>A0A8J2RKB6</accession>
<evidence type="ECO:0000256" key="1">
    <source>
        <dbReference type="ARBA" id="ARBA00004141"/>
    </source>
</evidence>
<keyword evidence="6 13" id="KW-1133">Transmembrane helix</keyword>
<keyword evidence="4 12" id="KW-0894">Sodium channel</keyword>
<evidence type="ECO:0000256" key="10">
    <source>
        <dbReference type="ARBA" id="ARBA00023201"/>
    </source>
</evidence>
<dbReference type="OrthoDB" id="6346567at2759"/>
<comment type="similarity">
    <text evidence="2 12">Belongs to the amiloride-sensitive sodium channel (TC 1.A.6) family.</text>
</comment>
<evidence type="ECO:0000313" key="14">
    <source>
        <dbReference type="EMBL" id="CAH0104796.1"/>
    </source>
</evidence>
<dbReference type="AlphaFoldDB" id="A0A8J2RKB6"/>
<evidence type="ECO:0000256" key="11">
    <source>
        <dbReference type="ARBA" id="ARBA00023303"/>
    </source>
</evidence>
<evidence type="ECO:0000256" key="13">
    <source>
        <dbReference type="SAM" id="Phobius"/>
    </source>
</evidence>
<keyword evidence="5 12" id="KW-0812">Transmembrane</keyword>